<evidence type="ECO:0000313" key="2">
    <source>
        <dbReference type="Proteomes" id="UP000887159"/>
    </source>
</evidence>
<protein>
    <submittedName>
        <fullName evidence="1">Uncharacterized protein</fullName>
    </submittedName>
</protein>
<dbReference type="AlphaFoldDB" id="A0A8X6R654"/>
<evidence type="ECO:0000313" key="1">
    <source>
        <dbReference type="EMBL" id="GFX86139.1"/>
    </source>
</evidence>
<comment type="caution">
    <text evidence="1">The sequence shown here is derived from an EMBL/GenBank/DDBJ whole genome shotgun (WGS) entry which is preliminary data.</text>
</comment>
<dbReference type="EMBL" id="BMAU01021004">
    <property type="protein sequence ID" value="GFX86139.1"/>
    <property type="molecule type" value="Genomic_DNA"/>
</dbReference>
<name>A0A8X6R654_TRICX</name>
<proteinExistence type="predicted"/>
<organism evidence="1 2">
    <name type="scientific">Trichonephila clavipes</name>
    <name type="common">Golden silk orbweaver</name>
    <name type="synonym">Nephila clavipes</name>
    <dbReference type="NCBI Taxonomy" id="2585209"/>
    <lineage>
        <taxon>Eukaryota</taxon>
        <taxon>Metazoa</taxon>
        <taxon>Ecdysozoa</taxon>
        <taxon>Arthropoda</taxon>
        <taxon>Chelicerata</taxon>
        <taxon>Arachnida</taxon>
        <taxon>Araneae</taxon>
        <taxon>Araneomorphae</taxon>
        <taxon>Entelegynae</taxon>
        <taxon>Araneoidea</taxon>
        <taxon>Nephilidae</taxon>
        <taxon>Trichonephila</taxon>
    </lineage>
</organism>
<sequence>MSVSSQPAYFAHANVFHHDGKPVPIELCIAMIPRNGSDPKVICITMNHAGQTSKPKDFPYNCQENARFRLVHHPVPKNVPVEYLPFCVRGKFSQLSRGNRGLMVVKGVEQQNVFQELGLFAMALERLPKFKDICDGTFPKPVHEGVHQEEDISCCTIVKSY</sequence>
<accession>A0A8X6R654</accession>
<reference evidence="1" key="1">
    <citation type="submission" date="2020-08" db="EMBL/GenBank/DDBJ databases">
        <title>Multicomponent nature underlies the extraordinary mechanical properties of spider dragline silk.</title>
        <authorList>
            <person name="Kono N."/>
            <person name="Nakamura H."/>
            <person name="Mori M."/>
            <person name="Yoshida Y."/>
            <person name="Ohtoshi R."/>
            <person name="Malay A.D."/>
            <person name="Moran D.A.P."/>
            <person name="Tomita M."/>
            <person name="Numata K."/>
            <person name="Arakawa K."/>
        </authorList>
    </citation>
    <scope>NUCLEOTIDE SEQUENCE</scope>
</reference>
<keyword evidence="2" id="KW-1185">Reference proteome</keyword>
<gene>
    <name evidence="1" type="ORF">TNCV_2560211</name>
</gene>
<dbReference type="Proteomes" id="UP000887159">
    <property type="component" value="Unassembled WGS sequence"/>
</dbReference>